<dbReference type="GO" id="GO:0016150">
    <property type="term" value="F:translation release factor activity, codon nonspecific"/>
    <property type="evidence" value="ECO:0007669"/>
    <property type="project" value="TreeGrafter"/>
</dbReference>
<dbReference type="GO" id="GO:0070126">
    <property type="term" value="P:mitochondrial translational termination"/>
    <property type="evidence" value="ECO:0007669"/>
    <property type="project" value="TreeGrafter"/>
</dbReference>
<dbReference type="GO" id="GO:0005762">
    <property type="term" value="C:mitochondrial large ribosomal subunit"/>
    <property type="evidence" value="ECO:0007669"/>
    <property type="project" value="TreeGrafter"/>
</dbReference>
<dbReference type="OrthoDB" id="270639at2759"/>
<evidence type="ECO:0000313" key="3">
    <source>
        <dbReference type="EMBL" id="GHJ84774.1"/>
    </source>
</evidence>
<dbReference type="SUPFAM" id="SSF110916">
    <property type="entry name" value="Peptidyl-tRNA hydrolase domain-like"/>
    <property type="match status" value="1"/>
</dbReference>
<sequence length="249" mass="27730">MLCFGVKPGGWSTTRRPLSTALKESIARAVCPAAEDVLSYEYRMNGFPRWLAPQLLRQSKGHYRQDQAWRLLGRFVTTLPSRPSHLKEENDHEQAMEWIKSFEIAGPDAIPANAYTITMSRSSGPGGQNVNKLSTKATLRLPLDKAKTSGWLPGFVIPELMKTPYFSTTPPSLLISSSATRLAASNRADSVAKLHDVICTTAQSMIVKPTSEEQKLKVRDLMGKDAARRKAEKVKKSMKKESRRKGGWD</sequence>
<comment type="caution">
    <text evidence="3">The sequence shown here is derived from an EMBL/GenBank/DDBJ whole genome shotgun (WGS) entry which is preliminary data.</text>
</comment>
<feature type="domain" description="Prokaryotic-type class I peptide chain release factors" evidence="2">
    <location>
        <begin position="110"/>
        <end position="243"/>
    </location>
</feature>
<proteinExistence type="predicted"/>
<feature type="compositionally biased region" description="Basic residues" evidence="1">
    <location>
        <begin position="230"/>
        <end position="243"/>
    </location>
</feature>
<name>A0A8H3YCZ1_9TREE</name>
<organism evidence="3 4">
    <name type="scientific">Naganishia liquefaciens</name>
    <dbReference type="NCBI Taxonomy" id="104408"/>
    <lineage>
        <taxon>Eukaryota</taxon>
        <taxon>Fungi</taxon>
        <taxon>Dikarya</taxon>
        <taxon>Basidiomycota</taxon>
        <taxon>Agaricomycotina</taxon>
        <taxon>Tremellomycetes</taxon>
        <taxon>Filobasidiales</taxon>
        <taxon>Filobasidiaceae</taxon>
        <taxon>Naganishia</taxon>
    </lineage>
</organism>
<evidence type="ECO:0000259" key="2">
    <source>
        <dbReference type="Pfam" id="PF00472"/>
    </source>
</evidence>
<evidence type="ECO:0000313" key="4">
    <source>
        <dbReference type="Proteomes" id="UP000620104"/>
    </source>
</evidence>
<dbReference type="Proteomes" id="UP000620104">
    <property type="component" value="Unassembled WGS sequence"/>
</dbReference>
<dbReference type="GO" id="GO:0004045">
    <property type="term" value="F:peptidyl-tRNA hydrolase activity"/>
    <property type="evidence" value="ECO:0007669"/>
    <property type="project" value="TreeGrafter"/>
</dbReference>
<dbReference type="InterPro" id="IPR052104">
    <property type="entry name" value="Mito_Release_Factor_mL62"/>
</dbReference>
<dbReference type="PANTHER" id="PTHR11075:SF54">
    <property type="entry name" value="LARGE RIBOSOMAL SUBUNIT PROTEIN ML62"/>
    <property type="match status" value="1"/>
</dbReference>
<evidence type="ECO:0000256" key="1">
    <source>
        <dbReference type="SAM" id="MobiDB-lite"/>
    </source>
</evidence>
<dbReference type="AlphaFoldDB" id="A0A8H3YCZ1"/>
<keyword evidence="4" id="KW-1185">Reference proteome</keyword>
<dbReference type="InterPro" id="IPR000352">
    <property type="entry name" value="Pep_chain_release_fac_I"/>
</dbReference>
<feature type="region of interest" description="Disordered" evidence="1">
    <location>
        <begin position="222"/>
        <end position="249"/>
    </location>
</feature>
<accession>A0A8H3YCZ1</accession>
<dbReference type="Gene3D" id="3.30.160.20">
    <property type="match status" value="1"/>
</dbReference>
<dbReference type="Pfam" id="PF00472">
    <property type="entry name" value="RF-1"/>
    <property type="match status" value="1"/>
</dbReference>
<gene>
    <name evidence="3" type="ORF">NliqN6_1176</name>
</gene>
<protein>
    <recommendedName>
        <fullName evidence="2">Prokaryotic-type class I peptide chain release factors domain-containing protein</fullName>
    </recommendedName>
</protein>
<reference evidence="3" key="1">
    <citation type="submission" date="2020-07" db="EMBL/GenBank/DDBJ databases">
        <title>Draft Genome Sequence of a Deep-Sea Yeast, Naganishia (Cryptococcus) liquefaciens strain N6.</title>
        <authorList>
            <person name="Han Y.W."/>
            <person name="Kajitani R."/>
            <person name="Morimoto H."/>
            <person name="Parhat M."/>
            <person name="Tsubouchi H."/>
            <person name="Bakenova O."/>
            <person name="Ogata M."/>
            <person name="Argunhan B."/>
            <person name="Aoki R."/>
            <person name="Kajiwara S."/>
            <person name="Itoh T."/>
            <person name="Iwasaki H."/>
        </authorList>
    </citation>
    <scope>NUCLEOTIDE SEQUENCE</scope>
    <source>
        <strain evidence="3">N6</strain>
    </source>
</reference>
<dbReference type="EMBL" id="BLZA01000009">
    <property type="protein sequence ID" value="GHJ84774.1"/>
    <property type="molecule type" value="Genomic_DNA"/>
</dbReference>
<dbReference type="PANTHER" id="PTHR11075">
    <property type="entry name" value="PEPTIDE CHAIN RELEASE FACTOR"/>
    <property type="match status" value="1"/>
</dbReference>